<keyword evidence="2" id="KW-1185">Reference proteome</keyword>
<proteinExistence type="predicted"/>
<dbReference type="AlphaFoldDB" id="A0A7W5DWL2"/>
<comment type="caution">
    <text evidence="1">The sequence shown here is derived from an EMBL/GenBank/DDBJ whole genome shotgun (WGS) entry which is preliminary data.</text>
</comment>
<evidence type="ECO:0000313" key="1">
    <source>
        <dbReference type="EMBL" id="MBB3205504.1"/>
    </source>
</evidence>
<sequence length="49" mass="5431">MQPNQTLRYRLTDAIAKANDAPILPRRSKMQSLLTSRAKNFTGEEVAAG</sequence>
<protein>
    <submittedName>
        <fullName evidence="1">Uncharacterized protein</fullName>
    </submittedName>
</protein>
<evidence type="ECO:0000313" key="2">
    <source>
        <dbReference type="Proteomes" id="UP000536179"/>
    </source>
</evidence>
<name>A0A7W5DWL2_9BACT</name>
<dbReference type="Proteomes" id="UP000536179">
    <property type="component" value="Unassembled WGS sequence"/>
</dbReference>
<accession>A0A7W5DWL2</accession>
<organism evidence="1 2">
    <name type="scientific">Aporhodopirellula rubra</name>
    <dbReference type="NCBI Taxonomy" id="980271"/>
    <lineage>
        <taxon>Bacteria</taxon>
        <taxon>Pseudomonadati</taxon>
        <taxon>Planctomycetota</taxon>
        <taxon>Planctomycetia</taxon>
        <taxon>Pirellulales</taxon>
        <taxon>Pirellulaceae</taxon>
        <taxon>Aporhodopirellula</taxon>
    </lineage>
</organism>
<dbReference type="RefSeq" id="WP_184303130.1">
    <property type="nucleotide sequence ID" value="NZ_JACHXU010000003.1"/>
</dbReference>
<dbReference type="EMBL" id="JACHXU010000003">
    <property type="protein sequence ID" value="MBB3205504.1"/>
    <property type="molecule type" value="Genomic_DNA"/>
</dbReference>
<gene>
    <name evidence="1" type="ORF">FHS27_001304</name>
</gene>
<reference evidence="1 2" key="1">
    <citation type="submission" date="2020-08" db="EMBL/GenBank/DDBJ databases">
        <title>Genomic Encyclopedia of Type Strains, Phase III (KMG-III): the genomes of soil and plant-associated and newly described type strains.</title>
        <authorList>
            <person name="Whitman W."/>
        </authorList>
    </citation>
    <scope>NUCLEOTIDE SEQUENCE [LARGE SCALE GENOMIC DNA]</scope>
    <source>
        <strain evidence="1 2">CECT 8075</strain>
    </source>
</reference>